<name>A0A2G6MS51_9BACT</name>
<proteinExistence type="predicted"/>
<accession>A0A2G6MS51</accession>
<dbReference type="Proteomes" id="UP000231203">
    <property type="component" value="Unassembled WGS sequence"/>
</dbReference>
<comment type="caution">
    <text evidence="1">The sequence shown here is derived from an EMBL/GenBank/DDBJ whole genome shotgun (WGS) entry which is preliminary data.</text>
</comment>
<evidence type="ECO:0008006" key="3">
    <source>
        <dbReference type="Google" id="ProtNLM"/>
    </source>
</evidence>
<protein>
    <recommendedName>
        <fullName evidence="3">Lipoprotein</fullName>
    </recommendedName>
</protein>
<dbReference type="AlphaFoldDB" id="A0A2G6MS51"/>
<gene>
    <name evidence="1" type="ORF">CSA25_03310</name>
</gene>
<organism evidence="1 2">
    <name type="scientific">Desulfobacter postgatei</name>
    <dbReference type="NCBI Taxonomy" id="2293"/>
    <lineage>
        <taxon>Bacteria</taxon>
        <taxon>Pseudomonadati</taxon>
        <taxon>Thermodesulfobacteriota</taxon>
        <taxon>Desulfobacteria</taxon>
        <taxon>Desulfobacterales</taxon>
        <taxon>Desulfobacteraceae</taxon>
        <taxon>Desulfobacter</taxon>
    </lineage>
</organism>
<dbReference type="EMBL" id="PDTI01000028">
    <property type="protein sequence ID" value="PIE62821.1"/>
    <property type="molecule type" value="Genomic_DNA"/>
</dbReference>
<reference evidence="1 2" key="1">
    <citation type="submission" date="2017-10" db="EMBL/GenBank/DDBJ databases">
        <title>Novel microbial diversity and functional potential in the marine mammal oral microbiome.</title>
        <authorList>
            <person name="Dudek N.K."/>
            <person name="Sun C.L."/>
            <person name="Burstein D."/>
            <person name="Kantor R.S."/>
            <person name="Aliaga Goltsman D.S."/>
            <person name="Bik E.M."/>
            <person name="Thomas B.C."/>
            <person name="Banfield J.F."/>
            <person name="Relman D.A."/>
        </authorList>
    </citation>
    <scope>NUCLEOTIDE SEQUENCE [LARGE SCALE GENOMIC DNA]</scope>
    <source>
        <strain evidence="1">DOLJORAL78_47_202</strain>
    </source>
</reference>
<evidence type="ECO:0000313" key="2">
    <source>
        <dbReference type="Proteomes" id="UP000231203"/>
    </source>
</evidence>
<evidence type="ECO:0000313" key="1">
    <source>
        <dbReference type="EMBL" id="PIE62821.1"/>
    </source>
</evidence>
<dbReference type="PROSITE" id="PS51257">
    <property type="entry name" value="PROKAR_LIPOPROTEIN"/>
    <property type="match status" value="1"/>
</dbReference>
<sequence length="172" mass="19336">MPIRHCLLSVFLVFLTFIPFIFVSGCGLFNRVSSSLEQVQSSRSAVEKKPVAVYHDFEDVLVPEELTILKDRTVIVSTPGFRSGILALRGRVESNSLYNFFSTNMEKDNWEILSRIKAPETIIMVFQKATRCAVITIREEAIYTYVEIGIAPTLGGVSKISQAIRLTDDDLE</sequence>